<gene>
    <name evidence="2" type="ORF">L1994_10490</name>
</gene>
<accession>A0AAF0JTN3</accession>
<dbReference type="GeneID" id="79950830"/>
<evidence type="ECO:0000313" key="3">
    <source>
        <dbReference type="Proteomes" id="UP001218895"/>
    </source>
</evidence>
<feature type="region of interest" description="Disordered" evidence="1">
    <location>
        <begin position="29"/>
        <end position="81"/>
    </location>
</feature>
<evidence type="ECO:0000256" key="1">
    <source>
        <dbReference type="SAM" id="MobiDB-lite"/>
    </source>
</evidence>
<dbReference type="AlphaFoldDB" id="A0AAF0JTN3"/>
<protein>
    <submittedName>
        <fullName evidence="2">Uncharacterized protein</fullName>
    </submittedName>
</protein>
<dbReference type="EMBL" id="CP091092">
    <property type="protein sequence ID" value="WFN36553.1"/>
    <property type="molecule type" value="Genomic_DNA"/>
</dbReference>
<evidence type="ECO:0000313" key="2">
    <source>
        <dbReference type="EMBL" id="WFN36553.1"/>
    </source>
</evidence>
<name>A0AAF0JTN3_9EURY</name>
<dbReference type="KEGG" id="manq:L1994_10490"/>
<reference evidence="2" key="1">
    <citation type="submission" date="2022-01" db="EMBL/GenBank/DDBJ databases">
        <title>Complete genome of Methanomicrobium antiquum DSM 21220.</title>
        <authorList>
            <person name="Chen S.-C."/>
            <person name="You Y.-T."/>
            <person name="Zhou Y.-Z."/>
            <person name="Lai M.-C."/>
        </authorList>
    </citation>
    <scope>NUCLEOTIDE SEQUENCE</scope>
    <source>
        <strain evidence="2">DSM 21220</strain>
    </source>
</reference>
<feature type="compositionally biased region" description="Low complexity" evidence="1">
    <location>
        <begin position="29"/>
        <end position="39"/>
    </location>
</feature>
<organism evidence="2 3">
    <name type="scientific">Methanomicrobium antiquum</name>
    <dbReference type="NCBI Taxonomy" id="487686"/>
    <lineage>
        <taxon>Archaea</taxon>
        <taxon>Methanobacteriati</taxon>
        <taxon>Methanobacteriota</taxon>
        <taxon>Stenosarchaea group</taxon>
        <taxon>Methanomicrobia</taxon>
        <taxon>Methanomicrobiales</taxon>
        <taxon>Methanomicrobiaceae</taxon>
        <taxon>Methanomicrobium</taxon>
    </lineage>
</organism>
<dbReference type="Proteomes" id="UP001218895">
    <property type="component" value="Chromosome"/>
</dbReference>
<dbReference type="PROSITE" id="PS51257">
    <property type="entry name" value="PROKAR_LIPOPROTEIN"/>
    <property type="match status" value="1"/>
</dbReference>
<dbReference type="RefSeq" id="WP_278099388.1">
    <property type="nucleotide sequence ID" value="NZ_CP091092.1"/>
</dbReference>
<sequence length="145" mass="14973">MEKKIKNKIILIFAVSMTVFCLFTGGCTSQTESSSEVTVPADSGINPGEMRSEEMPPGGMNVTGNAEGMGEPGDVRGGPDLNMAAETLGVTVEELETVLGNIEGKLQVDLDAAASELGVTVEELEDALGPLGNRAMPEGTSPAES</sequence>
<keyword evidence="3" id="KW-1185">Reference proteome</keyword>
<proteinExistence type="predicted"/>